<dbReference type="InterPro" id="IPR045054">
    <property type="entry name" value="P4HA-like"/>
</dbReference>
<sequence length="196" mass="22417">TYTRPVRACERAAERRTTGELAQAQDAALICHPFTRNYELVNAEILDESSTLVIFRKFAPPYYIKDFREDVRKQNLVEQVLSYCPGGHYALHDDYITYTSPDTYDSWKRDYGNRMAIFFLLLQSAHKGGGTVSEAGDVVSWTNVNYTGEMEVDALHGGCPVYEGEKIAATLWIRMKGQDLFRSASNRLNIRELMER</sequence>
<keyword evidence="9" id="KW-1185">Reference proteome</keyword>
<dbReference type="AlphaFoldDB" id="A0AAN8IHT2"/>
<keyword evidence="4" id="KW-0223">Dioxygenase</keyword>
<evidence type="ECO:0000313" key="9">
    <source>
        <dbReference type="Proteomes" id="UP001331761"/>
    </source>
</evidence>
<proteinExistence type="predicted"/>
<keyword evidence="3" id="KW-0847">Vitamin C</keyword>
<dbReference type="GO" id="GO:0005506">
    <property type="term" value="F:iron ion binding"/>
    <property type="evidence" value="ECO:0007669"/>
    <property type="project" value="InterPro"/>
</dbReference>
<evidence type="ECO:0000256" key="1">
    <source>
        <dbReference type="ARBA" id="ARBA00001961"/>
    </source>
</evidence>
<protein>
    <recommendedName>
        <fullName evidence="7">Prolyl 4-hydroxylase alpha subunit domain-containing protein</fullName>
    </recommendedName>
</protein>
<evidence type="ECO:0000313" key="8">
    <source>
        <dbReference type="EMBL" id="KAK5974086.1"/>
    </source>
</evidence>
<dbReference type="Gene3D" id="2.60.120.620">
    <property type="entry name" value="q2cbj1_9rhob like domain"/>
    <property type="match status" value="1"/>
</dbReference>
<dbReference type="PANTHER" id="PTHR10869">
    <property type="entry name" value="PROLYL 4-HYDROXYLASE ALPHA SUBUNIT"/>
    <property type="match status" value="1"/>
</dbReference>
<dbReference type="EMBL" id="WIXE01014694">
    <property type="protein sequence ID" value="KAK5974086.1"/>
    <property type="molecule type" value="Genomic_DNA"/>
</dbReference>
<dbReference type="PANTHER" id="PTHR10869:SF210">
    <property type="entry name" value="FE2OG DIOXYGENASE DOMAIN-CONTAINING PROTEIN"/>
    <property type="match status" value="1"/>
</dbReference>
<dbReference type="InterPro" id="IPR006620">
    <property type="entry name" value="Pro_4_hyd_alph"/>
</dbReference>
<keyword evidence="6" id="KW-0408">Iron</keyword>
<dbReference type="Proteomes" id="UP001331761">
    <property type="component" value="Unassembled WGS sequence"/>
</dbReference>
<dbReference type="InterPro" id="IPR044862">
    <property type="entry name" value="Pro_4_hyd_alph_FE2OG_OXY"/>
</dbReference>
<evidence type="ECO:0000256" key="6">
    <source>
        <dbReference type="ARBA" id="ARBA00023004"/>
    </source>
</evidence>
<comment type="caution">
    <text evidence="8">The sequence shown here is derived from an EMBL/GenBank/DDBJ whole genome shotgun (WGS) entry which is preliminary data.</text>
</comment>
<evidence type="ECO:0000256" key="5">
    <source>
        <dbReference type="ARBA" id="ARBA00023002"/>
    </source>
</evidence>
<feature type="non-terminal residue" evidence="8">
    <location>
        <position position="1"/>
    </location>
</feature>
<evidence type="ECO:0000256" key="3">
    <source>
        <dbReference type="ARBA" id="ARBA00022896"/>
    </source>
</evidence>
<organism evidence="8 9">
    <name type="scientific">Trichostrongylus colubriformis</name>
    <name type="common">Black scour worm</name>
    <dbReference type="NCBI Taxonomy" id="6319"/>
    <lineage>
        <taxon>Eukaryota</taxon>
        <taxon>Metazoa</taxon>
        <taxon>Ecdysozoa</taxon>
        <taxon>Nematoda</taxon>
        <taxon>Chromadorea</taxon>
        <taxon>Rhabditida</taxon>
        <taxon>Rhabditina</taxon>
        <taxon>Rhabditomorpha</taxon>
        <taxon>Strongyloidea</taxon>
        <taxon>Trichostrongylidae</taxon>
        <taxon>Trichostrongylus</taxon>
    </lineage>
</organism>
<name>A0AAN8IHT2_TRICO</name>
<reference evidence="8 9" key="1">
    <citation type="submission" date="2019-10" db="EMBL/GenBank/DDBJ databases">
        <title>Assembly and Annotation for the nematode Trichostrongylus colubriformis.</title>
        <authorList>
            <person name="Martin J."/>
        </authorList>
    </citation>
    <scope>NUCLEOTIDE SEQUENCE [LARGE SCALE GENOMIC DNA]</scope>
    <source>
        <strain evidence="8">G859</strain>
        <tissue evidence="8">Whole worm</tissue>
    </source>
</reference>
<evidence type="ECO:0000259" key="7">
    <source>
        <dbReference type="SMART" id="SM00702"/>
    </source>
</evidence>
<dbReference type="GO" id="GO:0005783">
    <property type="term" value="C:endoplasmic reticulum"/>
    <property type="evidence" value="ECO:0007669"/>
    <property type="project" value="TreeGrafter"/>
</dbReference>
<dbReference type="Pfam" id="PF13640">
    <property type="entry name" value="2OG-FeII_Oxy_3"/>
    <property type="match status" value="1"/>
</dbReference>
<dbReference type="GO" id="GO:0031418">
    <property type="term" value="F:L-ascorbic acid binding"/>
    <property type="evidence" value="ECO:0007669"/>
    <property type="project" value="UniProtKB-KW"/>
</dbReference>
<keyword evidence="5" id="KW-0560">Oxidoreductase</keyword>
<dbReference type="GO" id="GO:0004656">
    <property type="term" value="F:procollagen-proline 4-dioxygenase activity"/>
    <property type="evidence" value="ECO:0007669"/>
    <property type="project" value="TreeGrafter"/>
</dbReference>
<comment type="cofactor">
    <cofactor evidence="1">
        <name>L-ascorbate</name>
        <dbReference type="ChEBI" id="CHEBI:38290"/>
    </cofactor>
</comment>
<dbReference type="SMART" id="SM00702">
    <property type="entry name" value="P4Hc"/>
    <property type="match status" value="1"/>
</dbReference>
<accession>A0AAN8IHT2</accession>
<keyword evidence="2" id="KW-0479">Metal-binding</keyword>
<evidence type="ECO:0000256" key="2">
    <source>
        <dbReference type="ARBA" id="ARBA00022723"/>
    </source>
</evidence>
<feature type="domain" description="Prolyl 4-hydroxylase alpha subunit" evidence="7">
    <location>
        <begin position="28"/>
        <end position="174"/>
    </location>
</feature>
<evidence type="ECO:0000256" key="4">
    <source>
        <dbReference type="ARBA" id="ARBA00022964"/>
    </source>
</evidence>
<gene>
    <name evidence="8" type="ORF">GCK32_013626</name>
</gene>